<dbReference type="GO" id="GO:0045202">
    <property type="term" value="C:synapse"/>
    <property type="evidence" value="ECO:0007669"/>
    <property type="project" value="GOC"/>
</dbReference>
<protein>
    <recommendedName>
        <fullName evidence="9">ZZ-type domain-containing protein</fullName>
    </recommendedName>
</protein>
<feature type="non-terminal residue" evidence="10">
    <location>
        <position position="1"/>
    </location>
</feature>
<feature type="non-terminal residue" evidence="10">
    <location>
        <position position="124"/>
    </location>
</feature>
<evidence type="ECO:0000313" key="10">
    <source>
        <dbReference type="EMBL" id="CEK58897.1"/>
    </source>
</evidence>
<keyword evidence="6" id="KW-0106">Calcium</keyword>
<evidence type="ECO:0000256" key="8">
    <source>
        <dbReference type="PROSITE-ProRule" id="PRU00228"/>
    </source>
</evidence>
<proteinExistence type="predicted"/>
<sequence>RCLQCLKYELCQGCFLHGLTSLRHKLKHPIREYCLPTTVKDNTKAFLAILKNKFGKRHRTQAKTVYLPIHSITDHSISSDWQSGSIQINSTACNSNSLDSGLAIGADQEDIVVNEEDCQSKIIE</sequence>
<evidence type="ECO:0000256" key="3">
    <source>
        <dbReference type="ARBA" id="ARBA00022723"/>
    </source>
</evidence>
<dbReference type="GO" id="GO:0099536">
    <property type="term" value="P:synaptic signaling"/>
    <property type="evidence" value="ECO:0007669"/>
    <property type="project" value="TreeGrafter"/>
</dbReference>
<evidence type="ECO:0000256" key="7">
    <source>
        <dbReference type="ARBA" id="ARBA00023212"/>
    </source>
</evidence>
<name>A0A0B6YRY1_9EUPU</name>
<dbReference type="InterPro" id="IPR000433">
    <property type="entry name" value="Znf_ZZ"/>
</dbReference>
<feature type="domain" description="ZZ-type" evidence="9">
    <location>
        <begin position="1"/>
        <end position="38"/>
    </location>
</feature>
<reference evidence="10" key="1">
    <citation type="submission" date="2014-12" db="EMBL/GenBank/DDBJ databases">
        <title>Insight into the proteome of Arion vulgaris.</title>
        <authorList>
            <person name="Aradska J."/>
            <person name="Bulat T."/>
            <person name="Smidak R."/>
            <person name="Sarate P."/>
            <person name="Gangsoo J."/>
            <person name="Sialana F."/>
            <person name="Bilban M."/>
            <person name="Lubec G."/>
        </authorList>
    </citation>
    <scope>NUCLEOTIDE SEQUENCE</scope>
    <source>
        <tissue evidence="10">Skin</tissue>
    </source>
</reference>
<dbReference type="GO" id="GO:0008270">
    <property type="term" value="F:zinc ion binding"/>
    <property type="evidence" value="ECO:0007669"/>
    <property type="project" value="UniProtKB-KW"/>
</dbReference>
<evidence type="ECO:0000256" key="4">
    <source>
        <dbReference type="ARBA" id="ARBA00022771"/>
    </source>
</evidence>
<keyword evidence="3" id="KW-0479">Metal-binding</keyword>
<accession>A0A0B6YRY1</accession>
<evidence type="ECO:0000256" key="6">
    <source>
        <dbReference type="ARBA" id="ARBA00022837"/>
    </source>
</evidence>
<keyword evidence="5" id="KW-0862">Zinc</keyword>
<dbReference type="SUPFAM" id="SSF57850">
    <property type="entry name" value="RING/U-box"/>
    <property type="match status" value="1"/>
</dbReference>
<dbReference type="PANTHER" id="PTHR12268">
    <property type="entry name" value="E3 UBIQUITIN-PROTEIN LIGASE KCMF1"/>
    <property type="match status" value="1"/>
</dbReference>
<dbReference type="InterPro" id="IPR050774">
    <property type="entry name" value="KCMF1/Dystrophin"/>
</dbReference>
<evidence type="ECO:0000256" key="2">
    <source>
        <dbReference type="ARBA" id="ARBA00022490"/>
    </source>
</evidence>
<evidence type="ECO:0000259" key="9">
    <source>
        <dbReference type="PROSITE" id="PS50135"/>
    </source>
</evidence>
<keyword evidence="2" id="KW-0963">Cytoplasm</keyword>
<evidence type="ECO:0000256" key="1">
    <source>
        <dbReference type="ARBA" id="ARBA00004245"/>
    </source>
</evidence>
<keyword evidence="4 8" id="KW-0863">Zinc-finger</keyword>
<organism evidence="10">
    <name type="scientific">Arion vulgaris</name>
    <dbReference type="NCBI Taxonomy" id="1028688"/>
    <lineage>
        <taxon>Eukaryota</taxon>
        <taxon>Metazoa</taxon>
        <taxon>Spiralia</taxon>
        <taxon>Lophotrochozoa</taxon>
        <taxon>Mollusca</taxon>
        <taxon>Gastropoda</taxon>
        <taxon>Heterobranchia</taxon>
        <taxon>Euthyneura</taxon>
        <taxon>Panpulmonata</taxon>
        <taxon>Eupulmonata</taxon>
        <taxon>Stylommatophora</taxon>
        <taxon>Helicina</taxon>
        <taxon>Arionoidea</taxon>
        <taxon>Arionidae</taxon>
        <taxon>Arion</taxon>
    </lineage>
</organism>
<comment type="subcellular location">
    <subcellularLocation>
        <location evidence="1">Cytoplasm</location>
        <location evidence="1">Cytoskeleton</location>
    </subcellularLocation>
</comment>
<dbReference type="AlphaFoldDB" id="A0A0B6YRY1"/>
<gene>
    <name evidence="10" type="primary">ORF34521</name>
</gene>
<dbReference type="InterPro" id="IPR043145">
    <property type="entry name" value="Znf_ZZ_sf"/>
</dbReference>
<dbReference type="PROSITE" id="PS50135">
    <property type="entry name" value="ZF_ZZ_2"/>
    <property type="match status" value="1"/>
</dbReference>
<dbReference type="PANTHER" id="PTHR12268:SF14">
    <property type="entry name" value="DYSTROPHIN-1"/>
    <property type="match status" value="1"/>
</dbReference>
<evidence type="ECO:0000256" key="5">
    <source>
        <dbReference type="ARBA" id="ARBA00022833"/>
    </source>
</evidence>
<dbReference type="EMBL" id="HACG01012032">
    <property type="protein sequence ID" value="CEK58897.1"/>
    <property type="molecule type" value="Transcribed_RNA"/>
</dbReference>
<dbReference type="Gene3D" id="3.30.60.90">
    <property type="match status" value="1"/>
</dbReference>
<keyword evidence="7" id="KW-0206">Cytoskeleton</keyword>
<dbReference type="GO" id="GO:0005886">
    <property type="term" value="C:plasma membrane"/>
    <property type="evidence" value="ECO:0007669"/>
    <property type="project" value="TreeGrafter"/>
</dbReference>